<feature type="domain" description="Phage tail tape measure protein" evidence="3">
    <location>
        <begin position="219"/>
        <end position="414"/>
    </location>
</feature>
<evidence type="ECO:0000256" key="1">
    <source>
        <dbReference type="SAM" id="MobiDB-lite"/>
    </source>
</evidence>
<evidence type="ECO:0000256" key="2">
    <source>
        <dbReference type="SAM" id="Phobius"/>
    </source>
</evidence>
<proteinExistence type="predicted"/>
<dbReference type="PANTHER" id="PTHR47372">
    <property type="entry name" value="DAUER UP-REGULATED-RELATED"/>
    <property type="match status" value="1"/>
</dbReference>
<feature type="transmembrane region" description="Helical" evidence="2">
    <location>
        <begin position="638"/>
        <end position="657"/>
    </location>
</feature>
<sequence length="839" mass="84926">MALTVGELNAVLAVDDRAVAPALRRAEQAMRQAGQRMGSDAGRAGQQAGQQLGEGVVQGADGQWRDLSGGLVDAVTAATSDAEAEARRGGQQTGEQLGDGLVRGADGRLRDARGRFHRAGRDAGDAAGDGLAEGLSEGADEGVDQAGGKLEKLKGIAGGAALAAGAAAGALLIDAIGQSLEQGKITARLGAQLGATGPEAQRYGKIAGKMFAGAITEDFQGAADAIRAVAAEGLLPPGATNAQIKTIATRASDLATTFDIDLAMAAQAAGNAVKTGLAKNSTEAFDMIAKGMAGLGPAGEDLIETVNEYGVQFAKSGLSGRTAFGLMRQSIQAGWKDTDKVADAFKELELRVTGGGKAQVEALKSVGLSADEMIEAVSAGGKRGEEAMAKIVDAIVELGPESNDAKVAIQDLFGGPGEDLGAAFFKLNLHEAAKEMGDTAGAADQLGDSLRNNAASKLEAFKRGLQQGLVDATGGAIIKLGELKGYLGGLWDEAGKGGEKGVDRVVSFFEILGKRLLDKAQDLAPKAIEALSGLGQKAADYIMANPMQVLKIAAIAGAVIMAFSALPALIGAGIGATVGLIIAGFVTRLIDGAREKLPEWGEAIGGWFGGLWSTYISGPVGRTWDSFMGTVRGLPSRAVGALAALGGLLAVAAATHWQRFRDAAGQKATAFIGWVRGLPGQISRGVGSLSSLLTGKGKAVVQGLWSGISSMGGWIKSKIMGWARSVIPAPVAKALGIGSPSKVMARAVGRWIPRGIVAGIESTAGELDRTMAGLVTTPTASASYASAASSAAGGSGTYGARPPQTVRLVAGDAFGDLVISTIRTHVGGSGGSVQFVLGR</sequence>
<evidence type="ECO:0000259" key="3">
    <source>
        <dbReference type="Pfam" id="PF10145"/>
    </source>
</evidence>
<dbReference type="EMBL" id="JAGPNL010000003">
    <property type="protein sequence ID" value="MBQ0827717.1"/>
    <property type="molecule type" value="Genomic_DNA"/>
</dbReference>
<feature type="compositionally biased region" description="Low complexity" evidence="1">
    <location>
        <begin position="41"/>
        <end position="52"/>
    </location>
</feature>
<comment type="caution">
    <text evidence="4">The sequence shown here is derived from an EMBL/GenBank/DDBJ whole genome shotgun (WGS) entry which is preliminary data.</text>
</comment>
<feature type="region of interest" description="Disordered" evidence="1">
    <location>
        <begin position="119"/>
        <end position="142"/>
    </location>
</feature>
<dbReference type="PANTHER" id="PTHR47372:SF11">
    <property type="entry name" value="RE19971P"/>
    <property type="match status" value="1"/>
</dbReference>
<evidence type="ECO:0000313" key="4">
    <source>
        <dbReference type="EMBL" id="MBQ0827717.1"/>
    </source>
</evidence>
<name>A0A940XID1_9ACTN</name>
<gene>
    <name evidence="4" type="ORF">J5Y05_14530</name>
</gene>
<feature type="region of interest" description="Disordered" evidence="1">
    <location>
        <begin position="82"/>
        <end position="104"/>
    </location>
</feature>
<feature type="region of interest" description="Disordered" evidence="1">
    <location>
        <begin position="33"/>
        <end position="52"/>
    </location>
</feature>
<reference evidence="4" key="1">
    <citation type="submission" date="2021-04" db="EMBL/GenBank/DDBJ databases">
        <title>Genome seq and assembly of Streptomyces sp. RG38.</title>
        <authorList>
            <person name="Chhetri G."/>
        </authorList>
    </citation>
    <scope>NUCLEOTIDE SEQUENCE</scope>
    <source>
        <strain evidence="4">RG38</strain>
    </source>
</reference>
<organism evidence="4 5">
    <name type="scientific">Streptomyces tagetis</name>
    <dbReference type="NCBI Taxonomy" id="2820809"/>
    <lineage>
        <taxon>Bacteria</taxon>
        <taxon>Bacillati</taxon>
        <taxon>Actinomycetota</taxon>
        <taxon>Actinomycetes</taxon>
        <taxon>Kitasatosporales</taxon>
        <taxon>Streptomycetaceae</taxon>
        <taxon>Streptomyces</taxon>
    </lineage>
</organism>
<feature type="transmembrane region" description="Helical" evidence="2">
    <location>
        <begin position="552"/>
        <end position="585"/>
    </location>
</feature>
<keyword evidence="2" id="KW-0472">Membrane</keyword>
<dbReference type="Proteomes" id="UP000677875">
    <property type="component" value="Unassembled WGS sequence"/>
</dbReference>
<keyword evidence="2" id="KW-1133">Transmembrane helix</keyword>
<dbReference type="InterPro" id="IPR010090">
    <property type="entry name" value="Phage_tape_meas"/>
</dbReference>
<accession>A0A940XID1</accession>
<dbReference type="AlphaFoldDB" id="A0A940XID1"/>
<keyword evidence="5" id="KW-1185">Reference proteome</keyword>
<protein>
    <submittedName>
        <fullName evidence="4">Phage tail tape measure protein</fullName>
    </submittedName>
</protein>
<dbReference type="Pfam" id="PF10145">
    <property type="entry name" value="PhageMin_Tail"/>
    <property type="match status" value="1"/>
</dbReference>
<dbReference type="RefSeq" id="WP_210872323.1">
    <property type="nucleotide sequence ID" value="NZ_JAGPNL010000003.1"/>
</dbReference>
<keyword evidence="2" id="KW-0812">Transmembrane</keyword>
<evidence type="ECO:0000313" key="5">
    <source>
        <dbReference type="Proteomes" id="UP000677875"/>
    </source>
</evidence>